<name>F2NT26_TRES6</name>
<evidence type="ECO:0000256" key="1">
    <source>
        <dbReference type="ARBA" id="ARBA00023125"/>
    </source>
</evidence>
<sequence>MELNDVKLFGRVVRDAEMKTMPNGMKIATFSIATNRSYKNEKGEFVQVGNFFPLSVYNQYAEKVLPYLTKGRKVIIDGYLKQDRWEKDGVKKSATAIGVRNIQLIFDAKDSAEKSSVPASENSAVPQPESQNEESMIYEDMPDFDTDIYSDTEELV</sequence>
<evidence type="ECO:0000313" key="5">
    <source>
        <dbReference type="EMBL" id="AEB14617.1"/>
    </source>
</evidence>
<keyword evidence="1 2" id="KW-0238">DNA-binding</keyword>
<keyword evidence="6" id="KW-1185">Reference proteome</keyword>
<proteinExistence type="inferred from homology"/>
<dbReference type="EMBL" id="CP002631">
    <property type="protein sequence ID" value="AEB14617.1"/>
    <property type="molecule type" value="Genomic_DNA"/>
</dbReference>
<dbReference type="NCBIfam" id="TIGR00621">
    <property type="entry name" value="ssb"/>
    <property type="match status" value="1"/>
</dbReference>
<dbReference type="InterPro" id="IPR012340">
    <property type="entry name" value="NA-bd_OB-fold"/>
</dbReference>
<dbReference type="GO" id="GO:0006260">
    <property type="term" value="P:DNA replication"/>
    <property type="evidence" value="ECO:0007669"/>
    <property type="project" value="InterPro"/>
</dbReference>
<evidence type="ECO:0000256" key="3">
    <source>
        <dbReference type="PIRNR" id="PIRNR002070"/>
    </source>
</evidence>
<reference evidence="5 6" key="1">
    <citation type="journal article" date="2011" name="Stand. Genomic Sci.">
        <title>Complete genome sequence of Treponema succinifaciens type strain (6091).</title>
        <authorList>
            <person name="Han C."/>
            <person name="Gronow S."/>
            <person name="Teshima H."/>
            <person name="Lapidus A."/>
            <person name="Nolan M."/>
            <person name="Lucas S."/>
            <person name="Hammon N."/>
            <person name="Deshpande S."/>
            <person name="Cheng J.F."/>
            <person name="Zeytun A."/>
            <person name="Tapia R."/>
            <person name="Goodwin L."/>
            <person name="Pitluck S."/>
            <person name="Liolios K."/>
            <person name="Pagani I."/>
            <person name="Ivanova N."/>
            <person name="Mavromatis K."/>
            <person name="Mikhailova N."/>
            <person name="Huntemann M."/>
            <person name="Pati A."/>
            <person name="Chen A."/>
            <person name="Palaniappan K."/>
            <person name="Land M."/>
            <person name="Hauser L."/>
            <person name="Brambilla E.M."/>
            <person name="Rohde M."/>
            <person name="Goker M."/>
            <person name="Woyke T."/>
            <person name="Bristow J."/>
            <person name="Eisen J.A."/>
            <person name="Markowitz V."/>
            <person name="Hugenholtz P."/>
            <person name="Kyrpides N.C."/>
            <person name="Klenk H.P."/>
            <person name="Detter J.C."/>
        </authorList>
    </citation>
    <scope>NUCLEOTIDE SEQUENCE [LARGE SCALE GENOMIC DNA]</scope>
    <source>
        <strain evidence="6">ATCC 33096 / DSM 2489 / 6091</strain>
    </source>
</reference>
<feature type="compositionally biased region" description="Polar residues" evidence="4">
    <location>
        <begin position="117"/>
        <end position="134"/>
    </location>
</feature>
<dbReference type="Proteomes" id="UP000006852">
    <property type="component" value="Chromosome"/>
</dbReference>
<dbReference type="PANTHER" id="PTHR10302">
    <property type="entry name" value="SINGLE-STRANDED DNA-BINDING PROTEIN"/>
    <property type="match status" value="1"/>
</dbReference>
<dbReference type="CDD" id="cd04496">
    <property type="entry name" value="SSB_OBF"/>
    <property type="match status" value="1"/>
</dbReference>
<dbReference type="eggNOG" id="COG0629">
    <property type="taxonomic scope" value="Bacteria"/>
</dbReference>
<protein>
    <recommendedName>
        <fullName evidence="2 3">Single-stranded DNA-binding protein</fullName>
        <shortName evidence="2">SSB</shortName>
    </recommendedName>
</protein>
<dbReference type="SUPFAM" id="SSF50249">
    <property type="entry name" value="Nucleic acid-binding proteins"/>
    <property type="match status" value="1"/>
</dbReference>
<reference evidence="6" key="2">
    <citation type="submission" date="2011-04" db="EMBL/GenBank/DDBJ databases">
        <title>The complete genome of chromosome of Treponema succinifaciens DSM 2489.</title>
        <authorList>
            <person name="Lucas S."/>
            <person name="Copeland A."/>
            <person name="Lapidus A."/>
            <person name="Bruce D."/>
            <person name="Goodwin L."/>
            <person name="Pitluck S."/>
            <person name="Peters L."/>
            <person name="Kyrpides N."/>
            <person name="Mavromatis K."/>
            <person name="Ivanova N."/>
            <person name="Ovchinnikova G."/>
            <person name="Teshima H."/>
            <person name="Detter J.C."/>
            <person name="Tapia R."/>
            <person name="Han C."/>
            <person name="Land M."/>
            <person name="Hauser L."/>
            <person name="Markowitz V."/>
            <person name="Cheng J.-F."/>
            <person name="Hugenholtz P."/>
            <person name="Woyke T."/>
            <person name="Wu D."/>
            <person name="Gronow S."/>
            <person name="Wellnitz S."/>
            <person name="Brambilla E."/>
            <person name="Klenk H.-P."/>
            <person name="Eisen J.A."/>
        </authorList>
    </citation>
    <scope>NUCLEOTIDE SEQUENCE [LARGE SCALE GENOMIC DNA]</scope>
    <source>
        <strain evidence="6">ATCC 33096 / DSM 2489 / 6091</strain>
    </source>
</reference>
<evidence type="ECO:0000313" key="6">
    <source>
        <dbReference type="Proteomes" id="UP000006852"/>
    </source>
</evidence>
<dbReference type="HOGENOM" id="CLU_078758_6_0_12"/>
<dbReference type="STRING" id="869209.Tresu_1725"/>
<organism evidence="5 6">
    <name type="scientific">Treponema succinifaciens (strain ATCC 33096 / DSM 2489 / 6091)</name>
    <dbReference type="NCBI Taxonomy" id="869209"/>
    <lineage>
        <taxon>Bacteria</taxon>
        <taxon>Pseudomonadati</taxon>
        <taxon>Spirochaetota</taxon>
        <taxon>Spirochaetia</taxon>
        <taxon>Spirochaetales</taxon>
        <taxon>Treponemataceae</taxon>
        <taxon>Treponema</taxon>
    </lineage>
</organism>
<dbReference type="OrthoDB" id="9809878at2"/>
<dbReference type="GO" id="GO:0009295">
    <property type="term" value="C:nucleoid"/>
    <property type="evidence" value="ECO:0007669"/>
    <property type="project" value="TreeGrafter"/>
</dbReference>
<dbReference type="Pfam" id="PF00436">
    <property type="entry name" value="SSB"/>
    <property type="match status" value="1"/>
</dbReference>
<dbReference type="KEGG" id="tsu:Tresu_1725"/>
<dbReference type="HAMAP" id="MF_00984">
    <property type="entry name" value="SSB"/>
    <property type="match status" value="1"/>
</dbReference>
<dbReference type="GeneID" id="302998872"/>
<dbReference type="GO" id="GO:0003697">
    <property type="term" value="F:single-stranded DNA binding"/>
    <property type="evidence" value="ECO:0007669"/>
    <property type="project" value="UniProtKB-UniRule"/>
</dbReference>
<dbReference type="RefSeq" id="WP_013701898.1">
    <property type="nucleotide sequence ID" value="NC_015385.1"/>
</dbReference>
<dbReference type="Gene3D" id="2.40.50.140">
    <property type="entry name" value="Nucleic acid-binding proteins"/>
    <property type="match status" value="1"/>
</dbReference>
<evidence type="ECO:0000256" key="4">
    <source>
        <dbReference type="SAM" id="MobiDB-lite"/>
    </source>
</evidence>
<comment type="caution">
    <text evidence="2">Lacks conserved residue(s) required for the propagation of feature annotation.</text>
</comment>
<comment type="subunit">
    <text evidence="2">Homotetramer.</text>
</comment>
<dbReference type="PIRSF" id="PIRSF002070">
    <property type="entry name" value="SSB"/>
    <property type="match status" value="1"/>
</dbReference>
<dbReference type="PANTHER" id="PTHR10302:SF27">
    <property type="entry name" value="SINGLE-STRANDED DNA-BINDING PROTEIN"/>
    <property type="match status" value="1"/>
</dbReference>
<dbReference type="InterPro" id="IPR011344">
    <property type="entry name" value="ssDNA-bd"/>
</dbReference>
<feature type="region of interest" description="Disordered" evidence="4">
    <location>
        <begin position="112"/>
        <end position="144"/>
    </location>
</feature>
<accession>F2NT26</accession>
<dbReference type="PROSITE" id="PS50935">
    <property type="entry name" value="SSB"/>
    <property type="match status" value="1"/>
</dbReference>
<evidence type="ECO:0000256" key="2">
    <source>
        <dbReference type="HAMAP-Rule" id="MF_00984"/>
    </source>
</evidence>
<gene>
    <name evidence="5" type="ordered locus">Tresu_1725</name>
</gene>
<dbReference type="InterPro" id="IPR000424">
    <property type="entry name" value="Primosome_PriB/ssb"/>
</dbReference>
<dbReference type="AlphaFoldDB" id="F2NT26"/>